<comment type="cofactor">
    <cofactor evidence="2">
        <name>Mg(2+)</name>
        <dbReference type="ChEBI" id="CHEBI:18420"/>
    </cofactor>
</comment>
<feature type="domain" description="Nudix hydrolase" evidence="8">
    <location>
        <begin position="26"/>
        <end position="157"/>
    </location>
</feature>
<evidence type="ECO:0000256" key="6">
    <source>
        <dbReference type="ARBA" id="ARBA00022842"/>
    </source>
</evidence>
<dbReference type="InterPro" id="IPR015797">
    <property type="entry name" value="NUDIX_hydrolase-like_dom_sf"/>
</dbReference>
<evidence type="ECO:0000256" key="7">
    <source>
        <dbReference type="ARBA" id="ARBA00023211"/>
    </source>
</evidence>
<evidence type="ECO:0000256" key="2">
    <source>
        <dbReference type="ARBA" id="ARBA00001946"/>
    </source>
</evidence>
<evidence type="ECO:0000313" key="9">
    <source>
        <dbReference type="EMBL" id="SFC95891.1"/>
    </source>
</evidence>
<evidence type="ECO:0000259" key="8">
    <source>
        <dbReference type="PROSITE" id="PS51462"/>
    </source>
</evidence>
<dbReference type="Pfam" id="PF00293">
    <property type="entry name" value="NUDIX"/>
    <property type="match status" value="1"/>
</dbReference>
<dbReference type="RefSeq" id="WP_047780986.1">
    <property type="nucleotide sequence ID" value="NZ_FOLW01000006.1"/>
</dbReference>
<accession>A0AAJ5BHH2</accession>
<keyword evidence="7" id="KW-0464">Manganese</keyword>
<dbReference type="GO" id="GO:0009132">
    <property type="term" value="P:nucleoside diphosphate metabolic process"/>
    <property type="evidence" value="ECO:0007669"/>
    <property type="project" value="InterPro"/>
</dbReference>
<dbReference type="InterPro" id="IPR000059">
    <property type="entry name" value="NUDIX_hydrolase_NudL_CS"/>
</dbReference>
<gene>
    <name evidence="9" type="ORF">SAMN02745723_10650</name>
</gene>
<keyword evidence="4" id="KW-0479">Metal-binding</keyword>
<dbReference type="PANTHER" id="PTHR12992:SF11">
    <property type="entry name" value="MITOCHONDRIAL COENZYME A DIPHOSPHATASE NUDT8"/>
    <property type="match status" value="1"/>
</dbReference>
<sequence>MNDVINRFVQRFQMQLPPLASATQHQRQAAVLIPVICGNEPSLLLTRRSSQLRKHPGQVAFPGGAADETDSSLNITALREAYEEVGLNPDRVDIIGQLPPLDSISGFQVTPIVGLLPDGLQFKQNKNEVETLFEVPLGYVLNKDNYHSIEIIRRNKPLRIYFIYYADNFIWGLTASILQRLATQVHGFL</sequence>
<comment type="caution">
    <text evidence="9">The sequence shown here is derived from an EMBL/GenBank/DDBJ whole genome shotgun (WGS) entry which is preliminary data.</text>
</comment>
<dbReference type="CDD" id="cd03426">
    <property type="entry name" value="NUDIX_CoAse_Nudt7"/>
    <property type="match status" value="1"/>
</dbReference>
<comment type="similarity">
    <text evidence="3">Belongs to the Nudix hydrolase family. PCD1 subfamily.</text>
</comment>
<dbReference type="GO" id="GO:0010945">
    <property type="term" value="F:coenzyme A diphosphatase activity"/>
    <property type="evidence" value="ECO:0007669"/>
    <property type="project" value="InterPro"/>
</dbReference>
<dbReference type="PROSITE" id="PS51462">
    <property type="entry name" value="NUDIX"/>
    <property type="match status" value="1"/>
</dbReference>
<evidence type="ECO:0000313" key="10">
    <source>
        <dbReference type="Proteomes" id="UP000226420"/>
    </source>
</evidence>
<dbReference type="SUPFAM" id="SSF55811">
    <property type="entry name" value="Nudix"/>
    <property type="match status" value="1"/>
</dbReference>
<keyword evidence="5" id="KW-0378">Hydrolase</keyword>
<reference evidence="9 10" key="1">
    <citation type="submission" date="2016-10" db="EMBL/GenBank/DDBJ databases">
        <authorList>
            <person name="Varghese N."/>
            <person name="Submissions S."/>
        </authorList>
    </citation>
    <scope>NUCLEOTIDE SEQUENCE [LARGE SCALE GENOMIC DNA]</scope>
    <source>
        <strain evidence="9 10">DSM 5563</strain>
    </source>
</reference>
<organism evidence="9 10">
    <name type="scientific">Pragia fontium DSM 5563 = ATCC 49100</name>
    <dbReference type="NCBI Taxonomy" id="1122977"/>
    <lineage>
        <taxon>Bacteria</taxon>
        <taxon>Pseudomonadati</taxon>
        <taxon>Pseudomonadota</taxon>
        <taxon>Gammaproteobacteria</taxon>
        <taxon>Enterobacterales</taxon>
        <taxon>Budviciaceae</taxon>
        <taxon>Pragia</taxon>
    </lineage>
</organism>
<protein>
    <submittedName>
        <fullName evidence="9">NUDIX domain-containing protein</fullName>
    </submittedName>
</protein>
<evidence type="ECO:0000256" key="4">
    <source>
        <dbReference type="ARBA" id="ARBA00022723"/>
    </source>
</evidence>
<dbReference type="NCBIfam" id="NF007980">
    <property type="entry name" value="PRK10707.1"/>
    <property type="match status" value="1"/>
</dbReference>
<dbReference type="AlphaFoldDB" id="A0AAJ5BHH2"/>
<dbReference type="GO" id="GO:0000287">
    <property type="term" value="F:magnesium ion binding"/>
    <property type="evidence" value="ECO:0007669"/>
    <property type="project" value="InterPro"/>
</dbReference>
<comment type="cofactor">
    <cofactor evidence="1">
        <name>Mn(2+)</name>
        <dbReference type="ChEBI" id="CHEBI:29035"/>
    </cofactor>
</comment>
<dbReference type="PANTHER" id="PTHR12992">
    <property type="entry name" value="NUDIX HYDROLASE"/>
    <property type="match status" value="1"/>
</dbReference>
<dbReference type="EMBL" id="FOLW01000006">
    <property type="protein sequence ID" value="SFC95891.1"/>
    <property type="molecule type" value="Genomic_DNA"/>
</dbReference>
<dbReference type="GO" id="GO:0030145">
    <property type="term" value="F:manganese ion binding"/>
    <property type="evidence" value="ECO:0007669"/>
    <property type="project" value="InterPro"/>
</dbReference>
<dbReference type="Proteomes" id="UP000226420">
    <property type="component" value="Unassembled WGS sequence"/>
</dbReference>
<evidence type="ECO:0000256" key="1">
    <source>
        <dbReference type="ARBA" id="ARBA00001936"/>
    </source>
</evidence>
<name>A0AAJ5BHH2_9GAMM</name>
<dbReference type="PROSITE" id="PS01293">
    <property type="entry name" value="NUDIX_COA"/>
    <property type="match status" value="1"/>
</dbReference>
<evidence type="ECO:0000256" key="5">
    <source>
        <dbReference type="ARBA" id="ARBA00022801"/>
    </source>
</evidence>
<dbReference type="Gene3D" id="3.90.79.10">
    <property type="entry name" value="Nucleoside Triphosphate Pyrophosphohydrolase"/>
    <property type="match status" value="1"/>
</dbReference>
<proteinExistence type="inferred from homology"/>
<evidence type="ECO:0000256" key="3">
    <source>
        <dbReference type="ARBA" id="ARBA00006506"/>
    </source>
</evidence>
<dbReference type="InterPro" id="IPR000086">
    <property type="entry name" value="NUDIX_hydrolase_dom"/>
</dbReference>
<dbReference type="InterPro" id="IPR045121">
    <property type="entry name" value="CoAse"/>
</dbReference>
<keyword evidence="6" id="KW-0460">Magnesium</keyword>